<dbReference type="OrthoDB" id="342264at2759"/>
<sequence length="176" mass="18917">MSGTKTSKARNWSIPVVNHTWLEDCFVQWKDVSVGLDKYISFPPSVDFAEILGERGIGPAIIQDTLWEWETALEAAHKGTDQETSPSKRRTAVEAAASIGTGVSAVEAREVEDAVTIEEDLAPMDIDNEAGAAPDEDMAVDAEPQGAEQTKDAAEDDEDDDDDAPVGVDSPTVSRL</sequence>
<feature type="compositionally biased region" description="Acidic residues" evidence="1">
    <location>
        <begin position="116"/>
        <end position="140"/>
    </location>
</feature>
<dbReference type="PANTHER" id="PTHR47667">
    <property type="entry name" value="REGULATOR OF TY1 TRANSPOSITION PROTEIN 107"/>
    <property type="match status" value="1"/>
</dbReference>
<dbReference type="GO" id="GO:0006302">
    <property type="term" value="P:double-strand break repair"/>
    <property type="evidence" value="ECO:0007669"/>
    <property type="project" value="TreeGrafter"/>
</dbReference>
<dbReference type="EMBL" id="SFCI01000040">
    <property type="protein sequence ID" value="TFY83277.1"/>
    <property type="molecule type" value="Genomic_DNA"/>
</dbReference>
<feature type="compositionally biased region" description="Acidic residues" evidence="1">
    <location>
        <begin position="154"/>
        <end position="164"/>
    </location>
</feature>
<protein>
    <recommendedName>
        <fullName evidence="4">BRCT domain-containing protein</fullName>
    </recommendedName>
</protein>
<comment type="caution">
    <text evidence="2">The sequence shown here is derived from an EMBL/GenBank/DDBJ whole genome shotgun (WGS) entry which is preliminary data.</text>
</comment>
<name>A0A4Z0AAB6_9AGAM</name>
<feature type="region of interest" description="Disordered" evidence="1">
    <location>
        <begin position="76"/>
        <end position="104"/>
    </location>
</feature>
<organism evidence="2 3">
    <name type="scientific">Hericium alpestre</name>
    <dbReference type="NCBI Taxonomy" id="135208"/>
    <lineage>
        <taxon>Eukaryota</taxon>
        <taxon>Fungi</taxon>
        <taxon>Dikarya</taxon>
        <taxon>Basidiomycota</taxon>
        <taxon>Agaricomycotina</taxon>
        <taxon>Agaricomycetes</taxon>
        <taxon>Russulales</taxon>
        <taxon>Hericiaceae</taxon>
        <taxon>Hericium</taxon>
    </lineage>
</organism>
<dbReference type="STRING" id="135208.A0A4Z0AAB6"/>
<keyword evidence="3" id="KW-1185">Reference proteome</keyword>
<dbReference type="InterPro" id="IPR053036">
    <property type="entry name" value="CellCycle_DNARepair_Reg"/>
</dbReference>
<evidence type="ECO:0000313" key="3">
    <source>
        <dbReference type="Proteomes" id="UP000298061"/>
    </source>
</evidence>
<dbReference type="GO" id="GO:0035361">
    <property type="term" value="C:Cul8-RING ubiquitin ligase complex"/>
    <property type="evidence" value="ECO:0007669"/>
    <property type="project" value="TreeGrafter"/>
</dbReference>
<dbReference type="AlphaFoldDB" id="A0A4Z0AAB6"/>
<accession>A0A4Z0AAB6</accession>
<dbReference type="GO" id="GO:1990683">
    <property type="term" value="P:DNA double-strand break attachment to nuclear envelope"/>
    <property type="evidence" value="ECO:0007669"/>
    <property type="project" value="TreeGrafter"/>
</dbReference>
<dbReference type="Proteomes" id="UP000298061">
    <property type="component" value="Unassembled WGS sequence"/>
</dbReference>
<dbReference type="InterPro" id="IPR036420">
    <property type="entry name" value="BRCT_dom_sf"/>
</dbReference>
<dbReference type="PANTHER" id="PTHR47667:SF1">
    <property type="entry name" value="REGULATOR OF TY1 TRANSPOSITION PROTEIN 107"/>
    <property type="match status" value="1"/>
</dbReference>
<evidence type="ECO:0000313" key="2">
    <source>
        <dbReference type="EMBL" id="TFY83277.1"/>
    </source>
</evidence>
<dbReference type="Gene3D" id="3.40.50.10190">
    <property type="entry name" value="BRCT domain"/>
    <property type="match status" value="1"/>
</dbReference>
<reference evidence="2 3" key="1">
    <citation type="submission" date="2019-02" db="EMBL/GenBank/DDBJ databases">
        <title>Genome sequencing of the rare red list fungi Hericium alpestre (H. flagellum).</title>
        <authorList>
            <person name="Buettner E."/>
            <person name="Kellner H."/>
        </authorList>
    </citation>
    <scope>NUCLEOTIDE SEQUENCE [LARGE SCALE GENOMIC DNA]</scope>
    <source>
        <strain evidence="2 3">DSM 108284</strain>
    </source>
</reference>
<evidence type="ECO:0008006" key="4">
    <source>
        <dbReference type="Google" id="ProtNLM"/>
    </source>
</evidence>
<feature type="region of interest" description="Disordered" evidence="1">
    <location>
        <begin position="116"/>
        <end position="176"/>
    </location>
</feature>
<dbReference type="SUPFAM" id="SSF52113">
    <property type="entry name" value="BRCT domain"/>
    <property type="match status" value="1"/>
</dbReference>
<evidence type="ECO:0000256" key="1">
    <source>
        <dbReference type="SAM" id="MobiDB-lite"/>
    </source>
</evidence>
<proteinExistence type="predicted"/>
<gene>
    <name evidence="2" type="ORF">EWM64_g738</name>
</gene>
<dbReference type="GO" id="GO:0005634">
    <property type="term" value="C:nucleus"/>
    <property type="evidence" value="ECO:0007669"/>
    <property type="project" value="TreeGrafter"/>
</dbReference>